<accession>H8FQ28</accession>
<reference evidence="2 3" key="1">
    <citation type="journal article" date="2012" name="J. Bacteriol.">
        <title>Draft Genome Sequence of the Purple Photosynthetic Bacterium Phaeospirillum molischianum DSM120, a Particularly Versatile Bacterium.</title>
        <authorList>
            <person name="Duquesne K."/>
            <person name="Prima V."/>
            <person name="Ji B."/>
            <person name="Rouy Z."/>
            <person name="Medigue C."/>
            <person name="Talla E."/>
            <person name="Sturgis J.N."/>
        </authorList>
    </citation>
    <scope>NUCLEOTIDE SEQUENCE [LARGE SCALE GENOMIC DNA]</scope>
    <source>
        <strain evidence="3">DSM120</strain>
    </source>
</reference>
<evidence type="ECO:0000313" key="2">
    <source>
        <dbReference type="EMBL" id="CCG40466.1"/>
    </source>
</evidence>
<keyword evidence="1" id="KW-1133">Transmembrane helix</keyword>
<organism evidence="2 3">
    <name type="scientific">Magnetospirillum molischianum DSM 120</name>
    <dbReference type="NCBI Taxonomy" id="1150626"/>
    <lineage>
        <taxon>Bacteria</taxon>
        <taxon>Pseudomonadati</taxon>
        <taxon>Pseudomonadota</taxon>
        <taxon>Alphaproteobacteria</taxon>
        <taxon>Rhodospirillales</taxon>
        <taxon>Rhodospirillaceae</taxon>
        <taxon>Magnetospirillum</taxon>
    </lineage>
</organism>
<name>H8FQ28_MAGML</name>
<feature type="transmembrane region" description="Helical" evidence="1">
    <location>
        <begin position="47"/>
        <end position="67"/>
    </location>
</feature>
<evidence type="ECO:0000313" key="3">
    <source>
        <dbReference type="Proteomes" id="UP000004169"/>
    </source>
</evidence>
<sequence>MRAPPHHHSDALIPMSFCYIQNDRGFRVPYSVGFLLRWSDAEGFSSLIVWSLCSIELIFLIYFNILVRFPRGRKSQLKVYKSHIGKFLLGEWLLQAFCRSLRPLIKILSWTNSIDSHRGQCNITQR</sequence>
<keyword evidence="1" id="KW-0472">Membrane</keyword>
<proteinExistence type="predicted"/>
<comment type="caution">
    <text evidence="2">The sequence shown here is derived from an EMBL/GenBank/DDBJ whole genome shotgun (WGS) entry which is preliminary data.</text>
</comment>
<evidence type="ECO:0000256" key="1">
    <source>
        <dbReference type="SAM" id="Phobius"/>
    </source>
</evidence>
<dbReference type="STRING" id="1150626.PHAMO_200051"/>
<keyword evidence="3" id="KW-1185">Reference proteome</keyword>
<dbReference type="AlphaFoldDB" id="H8FQ28"/>
<protein>
    <submittedName>
        <fullName evidence="2">Uncharacterized protein</fullName>
    </submittedName>
</protein>
<dbReference type="EMBL" id="CAHP01000013">
    <property type="protein sequence ID" value="CCG40466.1"/>
    <property type="molecule type" value="Genomic_DNA"/>
</dbReference>
<gene>
    <name evidence="2" type="ORF">PHAMO_200051</name>
</gene>
<keyword evidence="1" id="KW-0812">Transmembrane</keyword>
<dbReference type="Proteomes" id="UP000004169">
    <property type="component" value="Unassembled WGS sequence"/>
</dbReference>